<feature type="region of interest" description="Disordered" evidence="11">
    <location>
        <begin position="1"/>
        <end position="25"/>
    </location>
</feature>
<dbReference type="InterPro" id="IPR027417">
    <property type="entry name" value="P-loop_NTPase"/>
</dbReference>
<dbReference type="InterPro" id="IPR025476">
    <property type="entry name" value="Helitron_helicase-like"/>
</dbReference>
<comment type="caution">
    <text evidence="17">The sequence shown here is derived from an EMBL/GenBank/DDBJ whole genome shotgun (WGS) entry which is preliminary data.</text>
</comment>
<dbReference type="SUPFAM" id="SSF52540">
    <property type="entry name" value="P-loop containing nucleoside triphosphate hydrolases"/>
    <property type="match status" value="2"/>
</dbReference>
<evidence type="ECO:0000259" key="14">
    <source>
        <dbReference type="Pfam" id="PF08646"/>
    </source>
</evidence>
<dbReference type="CDD" id="cd04476">
    <property type="entry name" value="RPA1_DBD_C"/>
    <property type="match status" value="1"/>
</dbReference>
<evidence type="ECO:0000256" key="8">
    <source>
        <dbReference type="ARBA" id="ARBA00022840"/>
    </source>
</evidence>
<evidence type="ECO:0000256" key="2">
    <source>
        <dbReference type="ARBA" id="ARBA00022723"/>
    </source>
</evidence>
<dbReference type="GO" id="GO:0003677">
    <property type="term" value="F:DNA binding"/>
    <property type="evidence" value="ECO:0007669"/>
    <property type="project" value="UniProtKB-KW"/>
</dbReference>
<evidence type="ECO:0000259" key="16">
    <source>
        <dbReference type="Pfam" id="PF21530"/>
    </source>
</evidence>
<comment type="cofactor">
    <cofactor evidence="10">
        <name>Mg(2+)</name>
        <dbReference type="ChEBI" id="CHEBI:18420"/>
    </cofactor>
</comment>
<feature type="domain" description="Replication factor A C-terminal" evidence="14">
    <location>
        <begin position="1723"/>
        <end position="1842"/>
    </location>
</feature>
<keyword evidence="10" id="KW-0233">DNA recombination</keyword>
<evidence type="ECO:0000256" key="1">
    <source>
        <dbReference type="ARBA" id="ARBA00005690"/>
    </source>
</evidence>
<feature type="domain" description="DNA helicase Pif1-like DEAD-box helicase" evidence="13">
    <location>
        <begin position="971"/>
        <end position="1187"/>
    </location>
</feature>
<dbReference type="CDD" id="cd18809">
    <property type="entry name" value="SF1_C_RecD"/>
    <property type="match status" value="1"/>
</dbReference>
<keyword evidence="5 10" id="KW-0378">Hydrolase</keyword>
<dbReference type="GO" id="GO:0005524">
    <property type="term" value="F:ATP binding"/>
    <property type="evidence" value="ECO:0007669"/>
    <property type="project" value="UniProtKB-KW"/>
</dbReference>
<evidence type="ECO:0000259" key="12">
    <source>
        <dbReference type="Pfam" id="PF02689"/>
    </source>
</evidence>
<dbReference type="PANTHER" id="PTHR10492">
    <property type="match status" value="1"/>
</dbReference>
<keyword evidence="6 10" id="KW-0347">Helicase</keyword>
<keyword evidence="2" id="KW-0479">Metal-binding</keyword>
<evidence type="ECO:0000256" key="5">
    <source>
        <dbReference type="ARBA" id="ARBA00022801"/>
    </source>
</evidence>
<dbReference type="Pfam" id="PF21530">
    <property type="entry name" value="Pif1_2B_dom"/>
    <property type="match status" value="1"/>
</dbReference>
<evidence type="ECO:0000256" key="6">
    <source>
        <dbReference type="ARBA" id="ARBA00022806"/>
    </source>
</evidence>
<dbReference type="GO" id="GO:0016787">
    <property type="term" value="F:hydrolase activity"/>
    <property type="evidence" value="ECO:0007669"/>
    <property type="project" value="UniProtKB-KW"/>
</dbReference>
<evidence type="ECO:0000256" key="9">
    <source>
        <dbReference type="ARBA" id="ARBA00023125"/>
    </source>
</evidence>
<keyword evidence="8 10" id="KW-0067">ATP-binding</keyword>
<evidence type="ECO:0000313" key="18">
    <source>
        <dbReference type="Proteomes" id="UP001632038"/>
    </source>
</evidence>
<evidence type="ECO:0000256" key="10">
    <source>
        <dbReference type="RuleBase" id="RU363044"/>
    </source>
</evidence>
<feature type="domain" description="DNA helicase Pif1-like 2B" evidence="16">
    <location>
        <begin position="1289"/>
        <end position="1335"/>
    </location>
</feature>
<feature type="domain" description="DNA replication helicase" evidence="12">
    <location>
        <begin position="1383"/>
        <end position="1449"/>
    </location>
</feature>
<dbReference type="GO" id="GO:0043139">
    <property type="term" value="F:5'-3' DNA helicase activity"/>
    <property type="evidence" value="ECO:0007669"/>
    <property type="project" value="UniProtKB-EC"/>
</dbReference>
<name>A0ABD3EN17_9LAMI</name>
<keyword evidence="7" id="KW-0862">Zinc</keyword>
<dbReference type="InterPro" id="IPR013955">
    <property type="entry name" value="Rep_factor-A_C"/>
</dbReference>
<dbReference type="Gene3D" id="2.40.50.140">
    <property type="entry name" value="Nucleic acid-binding proteins"/>
    <property type="match status" value="2"/>
</dbReference>
<dbReference type="InterPro" id="IPR047192">
    <property type="entry name" value="Euk_RPA1_DBD_C"/>
</dbReference>
<dbReference type="EMBL" id="JAVIJP010000004">
    <property type="protein sequence ID" value="KAL3654594.1"/>
    <property type="molecule type" value="Genomic_DNA"/>
</dbReference>
<protein>
    <recommendedName>
        <fullName evidence="10">ATP-dependent DNA helicase</fullName>
        <ecNumber evidence="10">5.6.2.3</ecNumber>
    </recommendedName>
</protein>
<evidence type="ECO:0000256" key="11">
    <source>
        <dbReference type="SAM" id="MobiDB-lite"/>
    </source>
</evidence>
<dbReference type="Pfam" id="PF08646">
    <property type="entry name" value="Rep_fac-A_C"/>
    <property type="match status" value="1"/>
</dbReference>
<dbReference type="GO" id="GO:0006281">
    <property type="term" value="P:DNA repair"/>
    <property type="evidence" value="ECO:0007669"/>
    <property type="project" value="UniProtKB-KW"/>
</dbReference>
<keyword evidence="10" id="KW-0227">DNA damage</keyword>
<dbReference type="PANTHER" id="PTHR10492:SF96">
    <property type="entry name" value="ATP-DEPENDENT DNA HELICASE"/>
    <property type="match status" value="1"/>
</dbReference>
<dbReference type="Gene3D" id="3.40.50.300">
    <property type="entry name" value="P-loop containing nucleotide triphosphate hydrolases"/>
    <property type="match status" value="1"/>
</dbReference>
<dbReference type="Proteomes" id="UP001632038">
    <property type="component" value="Unassembled WGS sequence"/>
</dbReference>
<comment type="similarity">
    <text evidence="1">Belongs to the replication factor A protein 1 family.</text>
</comment>
<feature type="region of interest" description="Disordered" evidence="11">
    <location>
        <begin position="1858"/>
        <end position="1902"/>
    </location>
</feature>
<sequence length="1902" mass="215287">MPRKRKFDCSVSEAGESSRTRKSRRVPVSTNVVPAAALSFIAYFDDGDCEYVCEYCRAFFWFAERNTRASRHDRLRYSHCCKSGAVRLPYSLYPPSSMKSLFEDVSFMENIRAYNNMFSMTSFGARIDDAVNDGRGPYVFKVSGQVSHWIGTICPSASEAPRFLQLYIYDTDNEVSNRLRFFGSLDQSSLSSDVVRLLSDTLRSCNEYVRLFKSASEICGVSADCDFSVRLYSKVGDRRYDPPASGSLGAIVCGDDTNASNYDIIVHKRDGPPHRVSKLHPSYMPLQYPLLFPYAEPGWSLDMRLHSFSGAKARNLTVNMYYSFYIHDRDCLYSLLLNGGRLFQQYLVDAYTCIEQSRLDFVNANQNIFRSEFVAGLYDALGKGDSSAHNIGKRVLLPSSFTGGPRYMYKHYQDALAICRVYGNPQYFITFTCNVKWPEISRHVQKIGATAAQNRPDIIARVFRIKVQQFLQFMKSDKTFGNIAAYLYTIEFQKRGLPHCHTLIWVTPPFKIQDAADIDKYISAEIPDPSTDPALYKIVTDLMIHGPCGLARVSSPCMRDGRCSKSFPKTLECNSRFDKDGYVHYRRRESMHHAIKSGVALDNRYVVPYNETLSRRFSAHINVEHCGWNMMIKYLFKYISKGADRVRFSISKSDSSPSADLDTTIPAMNEVKNFIDGRYICPHEAAWRILNFPIHERNPAVEVLAVHLENMQNVTFRENLNLQAIVRNPSFGKTTLTEWLAGNKRDKSGRDLTYVNYSSRYWWCKNAMSWLCRMRLQNPAIGRLAYVHPASGELFYLRILLSHQCGCRSFDDIRTVGNVVHDTYRSACDSLGLLGDDREWLTAFVESSSWATSSELRVLFVHLLLFCEVSQPLLFWETQWKGMGDDIRLRLISQVSNPNCFINDDDVQQSVLFELEKLLNAATPSKSLSDFGLPLPSASALATVGNRLLLEETSYDRSALAADHCQSQPLLNFDQLKVYNCIITSYEANSQVLLFVYGHGGTGKTFLWRTIISFFRSIGKIVLAVAASGVASLLLPAGRTAHSRFKIPIDLTDESMCHAKKGTHLAELLMQTVLIIWDEAPMSDRKCFKCLDRTLRDIIGNSSQPFGGKSVLLGGDFRQTLPVKIKCSRSEIIDATLPRSYLWPHFRIFQLHENMRLRSHTDSNILNENTAEFARWLLKIGDGVLGEADINDPQNVRHIQIPQQYLINAAENKIESLINFIYDHHTLNNPSAEILSTRAIVCPTNDTVDVINNVVLSMTPGECKIYTSHDNMIPHGGCQTDLEVLYPQEYLNQLSFSGIPSHQLSLKINTPIILIRNINQSLGLCNGTRLIISQLLPRIIEARIITGTSVGLRVYIPRIKFVHNSQDLPFVFTRRQFPFKICYAMTINKSQGQSLQKIGVYLPKPVFTHGQLYVALSRATSPSSLKILIEPTEGSTSNTTNNVVFSDFIDEIRNETCISSQMACQQVRDIRERQKSGIIQIRVLRKWITKSKKEELCYQFCDIHGDCIEATADATDIEHFNSMIQLQSCYRVSDYICVGPRSYMATVDHPASLIIGQKAQFDRIVTEDIPTSYFKFATYDTLKTRISDLRLLSDYIGRVEKNSLKPTSTGKTLRKTLLRDEMKQQIEITLWPDKLHVIGDDVIPGDIVAISSVKVTEYNGLLQLESTHLTTAIKNPDMPQAAEHIQRLRALPAMQDTAGKDPTVTLLDLEMIGQQKVQSSRNFTCEAIITRINDNRAWYYVVCSKCSKKLYEVQDNGNIVFVCKNDHNIVPNFRYCVSATITDATASAEAVFFNESINSILNINCEDMVTKYGQPTNPNKVPEILKSITNTPRLLHLTLKNDGQIAVNDVTNLAESSDVQSTRTVSQTSTITPSTPIPVPNISKRQLLHTPEGRPERKQRRP</sequence>
<dbReference type="SUPFAM" id="SSF50249">
    <property type="entry name" value="Nucleic acid-binding proteins"/>
    <property type="match status" value="2"/>
</dbReference>
<keyword evidence="9" id="KW-0238">DNA-binding</keyword>
<dbReference type="GO" id="GO:0006310">
    <property type="term" value="P:DNA recombination"/>
    <property type="evidence" value="ECO:0007669"/>
    <property type="project" value="UniProtKB-KW"/>
</dbReference>
<evidence type="ECO:0000256" key="3">
    <source>
        <dbReference type="ARBA" id="ARBA00022741"/>
    </source>
</evidence>
<dbReference type="FunFam" id="3.40.50.300:FF:002884">
    <property type="entry name" value="ATP-dependent DNA helicase"/>
    <property type="match status" value="1"/>
</dbReference>
<keyword evidence="4" id="KW-0863">Zinc-finger</keyword>
<dbReference type="InterPro" id="IPR003840">
    <property type="entry name" value="DNA_helicase_dom"/>
</dbReference>
<organism evidence="17 18">
    <name type="scientific">Castilleja foliolosa</name>
    <dbReference type="NCBI Taxonomy" id="1961234"/>
    <lineage>
        <taxon>Eukaryota</taxon>
        <taxon>Viridiplantae</taxon>
        <taxon>Streptophyta</taxon>
        <taxon>Embryophyta</taxon>
        <taxon>Tracheophyta</taxon>
        <taxon>Spermatophyta</taxon>
        <taxon>Magnoliopsida</taxon>
        <taxon>eudicotyledons</taxon>
        <taxon>Gunneridae</taxon>
        <taxon>Pentapetalae</taxon>
        <taxon>asterids</taxon>
        <taxon>lamiids</taxon>
        <taxon>Lamiales</taxon>
        <taxon>Orobanchaceae</taxon>
        <taxon>Pedicularideae</taxon>
        <taxon>Castillejinae</taxon>
        <taxon>Castilleja</taxon>
    </lineage>
</organism>
<comment type="catalytic activity">
    <reaction evidence="10">
        <text>ATP + H2O = ADP + phosphate + H(+)</text>
        <dbReference type="Rhea" id="RHEA:13065"/>
        <dbReference type="ChEBI" id="CHEBI:15377"/>
        <dbReference type="ChEBI" id="CHEBI:15378"/>
        <dbReference type="ChEBI" id="CHEBI:30616"/>
        <dbReference type="ChEBI" id="CHEBI:43474"/>
        <dbReference type="ChEBI" id="CHEBI:456216"/>
        <dbReference type="EC" id="5.6.2.3"/>
    </reaction>
</comment>
<comment type="similarity">
    <text evidence="10">Belongs to the helicase family.</text>
</comment>
<dbReference type="InterPro" id="IPR049163">
    <property type="entry name" value="Pif1-like_2B_dom"/>
</dbReference>
<dbReference type="InterPro" id="IPR010285">
    <property type="entry name" value="DNA_helicase_pif1-like_DEAD"/>
</dbReference>
<evidence type="ECO:0000259" key="15">
    <source>
        <dbReference type="Pfam" id="PF14214"/>
    </source>
</evidence>
<evidence type="ECO:0000256" key="7">
    <source>
        <dbReference type="ARBA" id="ARBA00022833"/>
    </source>
</evidence>
<dbReference type="Pfam" id="PF02689">
    <property type="entry name" value="Herpes_Helicase"/>
    <property type="match status" value="1"/>
</dbReference>
<feature type="domain" description="Helitron helicase-like" evidence="15">
    <location>
        <begin position="321"/>
        <end position="504"/>
    </location>
</feature>
<dbReference type="Pfam" id="PF14214">
    <property type="entry name" value="Helitron_like_N"/>
    <property type="match status" value="1"/>
</dbReference>
<keyword evidence="18" id="KW-1185">Reference proteome</keyword>
<feature type="compositionally biased region" description="Low complexity" evidence="11">
    <location>
        <begin position="1858"/>
        <end position="1874"/>
    </location>
</feature>
<evidence type="ECO:0000259" key="13">
    <source>
        <dbReference type="Pfam" id="PF05970"/>
    </source>
</evidence>
<dbReference type="EC" id="5.6.2.3" evidence="10"/>
<evidence type="ECO:0000313" key="17">
    <source>
        <dbReference type="EMBL" id="KAL3654594.1"/>
    </source>
</evidence>
<keyword evidence="3 10" id="KW-0547">Nucleotide-binding</keyword>
<proteinExistence type="inferred from homology"/>
<gene>
    <name evidence="17" type="ORF">CASFOL_001579</name>
</gene>
<dbReference type="GO" id="GO:0008270">
    <property type="term" value="F:zinc ion binding"/>
    <property type="evidence" value="ECO:0007669"/>
    <property type="project" value="UniProtKB-KW"/>
</dbReference>
<dbReference type="Pfam" id="PF05970">
    <property type="entry name" value="PIF1"/>
    <property type="match status" value="1"/>
</dbReference>
<evidence type="ECO:0000256" key="4">
    <source>
        <dbReference type="ARBA" id="ARBA00022771"/>
    </source>
</evidence>
<accession>A0ABD3EN17</accession>
<reference evidence="18" key="1">
    <citation type="journal article" date="2024" name="IScience">
        <title>Strigolactones Initiate the Formation of Haustorium-like Structures in Castilleja.</title>
        <authorList>
            <person name="Buerger M."/>
            <person name="Peterson D."/>
            <person name="Chory J."/>
        </authorList>
    </citation>
    <scope>NUCLEOTIDE SEQUENCE [LARGE SCALE GENOMIC DNA]</scope>
</reference>
<dbReference type="InterPro" id="IPR012340">
    <property type="entry name" value="NA-bd_OB-fold"/>
</dbReference>
<keyword evidence="10" id="KW-0234">DNA repair</keyword>